<evidence type="ECO:0000256" key="1">
    <source>
        <dbReference type="SAM" id="MobiDB-lite"/>
    </source>
</evidence>
<accession>A0A1J4K830</accession>
<organism evidence="2 3">
    <name type="scientific">Tritrichomonas foetus</name>
    <dbReference type="NCBI Taxonomy" id="1144522"/>
    <lineage>
        <taxon>Eukaryota</taxon>
        <taxon>Metamonada</taxon>
        <taxon>Parabasalia</taxon>
        <taxon>Tritrichomonadida</taxon>
        <taxon>Tritrichomonadidae</taxon>
        <taxon>Tritrichomonas</taxon>
    </lineage>
</organism>
<evidence type="ECO:0000313" key="2">
    <source>
        <dbReference type="EMBL" id="OHT07363.1"/>
    </source>
</evidence>
<dbReference type="VEuPathDB" id="TrichDB:TRFO_24447"/>
<dbReference type="GeneID" id="94838461"/>
<keyword evidence="3" id="KW-1185">Reference proteome</keyword>
<feature type="compositionally biased region" description="Low complexity" evidence="1">
    <location>
        <begin position="83"/>
        <end position="94"/>
    </location>
</feature>
<dbReference type="RefSeq" id="XP_068360499.1">
    <property type="nucleotide sequence ID" value="XM_068503757.1"/>
</dbReference>
<feature type="compositionally biased region" description="Polar residues" evidence="1">
    <location>
        <begin position="51"/>
        <end position="76"/>
    </location>
</feature>
<proteinExistence type="predicted"/>
<feature type="compositionally biased region" description="Polar residues" evidence="1">
    <location>
        <begin position="95"/>
        <end position="108"/>
    </location>
</feature>
<sequence>MEKSNFDKINSFIARIDREYENLNESNLESITDSSAGITTPKYSTNFINEESNFSPNLHQNPVSQSQAKYEQSFKSSIEKSKYSNNSGNFSNNSIKQSTTNPIQSRITPQDEINFDLDDEERRNKRSWCERSIEQLEMTIQLLDQCLDNDIKDLNKQQGLIDLCRNNIEEAKRVFPI</sequence>
<protein>
    <submittedName>
        <fullName evidence="2">Uncharacterized protein</fullName>
    </submittedName>
</protein>
<feature type="region of interest" description="Disordered" evidence="1">
    <location>
        <begin position="51"/>
        <end position="112"/>
    </location>
</feature>
<gene>
    <name evidence="2" type="ORF">TRFO_24447</name>
</gene>
<reference evidence="2" key="1">
    <citation type="submission" date="2016-10" db="EMBL/GenBank/DDBJ databases">
        <authorList>
            <person name="Benchimol M."/>
            <person name="Almeida L.G."/>
            <person name="Vasconcelos A.T."/>
            <person name="Perreira-Neves A."/>
            <person name="Rosa I.A."/>
            <person name="Tasca T."/>
            <person name="Bogo M.R."/>
            <person name="de Souza W."/>
        </authorList>
    </citation>
    <scope>NUCLEOTIDE SEQUENCE [LARGE SCALE GENOMIC DNA]</scope>
    <source>
        <strain evidence="2">K</strain>
    </source>
</reference>
<dbReference type="EMBL" id="MLAK01000699">
    <property type="protein sequence ID" value="OHT07363.1"/>
    <property type="molecule type" value="Genomic_DNA"/>
</dbReference>
<dbReference type="Proteomes" id="UP000179807">
    <property type="component" value="Unassembled WGS sequence"/>
</dbReference>
<comment type="caution">
    <text evidence="2">The sequence shown here is derived from an EMBL/GenBank/DDBJ whole genome shotgun (WGS) entry which is preliminary data.</text>
</comment>
<dbReference type="OrthoDB" id="10603363at2759"/>
<evidence type="ECO:0000313" key="3">
    <source>
        <dbReference type="Proteomes" id="UP000179807"/>
    </source>
</evidence>
<name>A0A1J4K830_9EUKA</name>
<dbReference type="AlphaFoldDB" id="A0A1J4K830"/>